<dbReference type="InterPro" id="IPR019734">
    <property type="entry name" value="TPR_rpt"/>
</dbReference>
<evidence type="ECO:0000259" key="5">
    <source>
        <dbReference type="PROSITE" id="PS51755"/>
    </source>
</evidence>
<dbReference type="Pfam" id="PF00486">
    <property type="entry name" value="Trans_reg_C"/>
    <property type="match status" value="1"/>
</dbReference>
<dbReference type="Gene3D" id="1.10.10.10">
    <property type="entry name" value="Winged helix-like DNA-binding domain superfamily/Winged helix DNA-binding domain"/>
    <property type="match status" value="1"/>
</dbReference>
<dbReference type="PRINTS" id="PR00364">
    <property type="entry name" value="DISEASERSIST"/>
</dbReference>
<evidence type="ECO:0000256" key="4">
    <source>
        <dbReference type="SAM" id="Coils"/>
    </source>
</evidence>
<feature type="domain" description="OmpR/PhoB-type" evidence="5">
    <location>
        <begin position="1"/>
        <end position="97"/>
    </location>
</feature>
<evidence type="ECO:0000313" key="6">
    <source>
        <dbReference type="EMBL" id="QSB16213.1"/>
    </source>
</evidence>
<comment type="similarity">
    <text evidence="1">Belongs to the AfsR/DnrI/RedD regulatory family.</text>
</comment>
<evidence type="ECO:0000313" key="7">
    <source>
        <dbReference type="Proteomes" id="UP000662857"/>
    </source>
</evidence>
<dbReference type="InterPro" id="IPR016032">
    <property type="entry name" value="Sig_transdc_resp-reg_C-effctor"/>
</dbReference>
<dbReference type="Gene3D" id="1.25.40.10">
    <property type="entry name" value="Tetratricopeptide repeat domain"/>
    <property type="match status" value="2"/>
</dbReference>
<dbReference type="SMART" id="SM00028">
    <property type="entry name" value="TPR"/>
    <property type="match status" value="4"/>
</dbReference>
<dbReference type="InterPro" id="IPR027417">
    <property type="entry name" value="P-loop_NTPase"/>
</dbReference>
<dbReference type="SUPFAM" id="SSF46894">
    <property type="entry name" value="C-terminal effector domain of the bipartite response regulators"/>
    <property type="match status" value="1"/>
</dbReference>
<dbReference type="InterPro" id="IPR011990">
    <property type="entry name" value="TPR-like_helical_dom_sf"/>
</dbReference>
<organism evidence="6 7">
    <name type="scientific">Natronosporangium hydrolyticum</name>
    <dbReference type="NCBI Taxonomy" id="2811111"/>
    <lineage>
        <taxon>Bacteria</taxon>
        <taxon>Bacillati</taxon>
        <taxon>Actinomycetota</taxon>
        <taxon>Actinomycetes</taxon>
        <taxon>Micromonosporales</taxon>
        <taxon>Micromonosporaceae</taxon>
        <taxon>Natronosporangium</taxon>
    </lineage>
</organism>
<evidence type="ECO:0000256" key="1">
    <source>
        <dbReference type="ARBA" id="ARBA00005820"/>
    </source>
</evidence>
<dbReference type="SUPFAM" id="SSF48452">
    <property type="entry name" value="TPR-like"/>
    <property type="match status" value="2"/>
</dbReference>
<dbReference type="CDD" id="cd15831">
    <property type="entry name" value="BTAD"/>
    <property type="match status" value="1"/>
</dbReference>
<gene>
    <name evidence="6" type="ORF">JQS43_07915</name>
</gene>
<dbReference type="SMART" id="SM00862">
    <property type="entry name" value="Trans_reg_C"/>
    <property type="match status" value="1"/>
</dbReference>
<dbReference type="CDD" id="cd00383">
    <property type="entry name" value="trans_reg_C"/>
    <property type="match status" value="1"/>
</dbReference>
<dbReference type="InterPro" id="IPR005158">
    <property type="entry name" value="BTAD"/>
</dbReference>
<evidence type="ECO:0000256" key="3">
    <source>
        <dbReference type="PROSITE-ProRule" id="PRU01091"/>
    </source>
</evidence>
<dbReference type="GO" id="GO:0003677">
    <property type="term" value="F:DNA binding"/>
    <property type="evidence" value="ECO:0007669"/>
    <property type="project" value="UniProtKB-UniRule"/>
</dbReference>
<dbReference type="SUPFAM" id="SSF52540">
    <property type="entry name" value="P-loop containing nucleoside triphosphate hydrolases"/>
    <property type="match status" value="1"/>
</dbReference>
<dbReference type="AlphaFoldDB" id="A0A895YLL9"/>
<dbReference type="GO" id="GO:0006355">
    <property type="term" value="P:regulation of DNA-templated transcription"/>
    <property type="evidence" value="ECO:0007669"/>
    <property type="project" value="InterPro"/>
</dbReference>
<dbReference type="Gene3D" id="3.40.50.300">
    <property type="entry name" value="P-loop containing nucleotide triphosphate hydrolases"/>
    <property type="match status" value="1"/>
</dbReference>
<dbReference type="Proteomes" id="UP000662857">
    <property type="component" value="Chromosome"/>
</dbReference>
<dbReference type="InterPro" id="IPR036388">
    <property type="entry name" value="WH-like_DNA-bd_sf"/>
</dbReference>
<dbReference type="PANTHER" id="PTHR47691:SF3">
    <property type="entry name" value="HTH-TYPE TRANSCRIPTIONAL REGULATOR RV0890C-RELATED"/>
    <property type="match status" value="1"/>
</dbReference>
<accession>A0A895YLL9</accession>
<dbReference type="RefSeq" id="WP_239678416.1">
    <property type="nucleotide sequence ID" value="NZ_CP070499.1"/>
</dbReference>
<feature type="coiled-coil region" evidence="4">
    <location>
        <begin position="154"/>
        <end position="188"/>
    </location>
</feature>
<keyword evidence="4" id="KW-0175">Coiled coil</keyword>
<dbReference type="SMART" id="SM01043">
    <property type="entry name" value="BTAD"/>
    <property type="match status" value="1"/>
</dbReference>
<evidence type="ECO:0000256" key="2">
    <source>
        <dbReference type="ARBA" id="ARBA00023125"/>
    </source>
</evidence>
<dbReference type="Pfam" id="PF13424">
    <property type="entry name" value="TPR_12"/>
    <property type="match status" value="1"/>
</dbReference>
<sequence length="989" mass="105007">MAQHTPRVDIRLLGPLEVAVDGQLRQINGAVRRSVLVLLALHPGAVLDTQRLVDLVWAAAAPATAVNTLRVHISQLRRALGAAELIEHVGTGYRLALAPECIDVYRFEGQARTGRERLTNGDTAGAVRSLRAALEQWRGSALADVACEPATHEAQRWQQLRDEARIDLADAELTRAGAEADLAELMALAAERPFDERVWALLIKAEYWLGRQADALATYQRASTVLADELGLVPGPALRALQKQILTQDPALDPPPAGEVELPAFPTTFVGRGEHVKVVAELLVEHRLVTLTGLGGIGKTRLAVAAATTATTAGTVAHGAVFASFERISDPALLPAPLAEALGARRPTLAEVITAIGNREILIILDNCEQLVEPVADLVAAVMRACPAVKLLATSRIPLSVTGECAWAVPPLETPPPDPDSNTLTELLAVEAVALFVERARQACPSLALTPADQGDLAEVVRLLAGFPLGIELAAAQCSVLAIGDVAERLRTAAQAPTTPERDRPQRHHSMDAALAGSLQLLPPAARTLLVRMTVFHQPAGLAAVEQVCGGLETADVLDLLGTLVRAAVVNADLTGQRASYWLLSPVRQAAAAAVGRLGDEPADVAATAARHAGYFADLVRDAAQSVGGPEEPAALARVDGALADVRAALEYSVAHEPLRAMQMVGGLGGYWLRRRLHAEGRRWAHRALTAGQAVPDQAARAAVLHVAGSLAFDDGDRPAAEESLTAALAIWRQLDDGRATGRTLNNLAGVASDSGDHDRAYRLWQQVLEIFTEVRDELGVASTRTNLGIAAEKLGLPDEAAAHLAAALTATRALGNRGLEARVLERLAIVAATQGDHQRAKALSRAMHEVCREAGTPEQRWRSHWTLAMRHRAVGETADARRHLAAAARGVIDGAMFDAWWVVGLLQTAAALVATDQPARAARLLGLADAHRRRHRHDTGQATIDDLATVSQAVRDALGDAAWAEELTVGEVAAVAAVLVELAREFDR</sequence>
<dbReference type="InterPro" id="IPR001867">
    <property type="entry name" value="OmpR/PhoB-type_DNA-bd"/>
</dbReference>
<reference evidence="6" key="1">
    <citation type="submission" date="2021-02" db="EMBL/GenBank/DDBJ databases">
        <title>Natrosporangium hydrolyticum gen. nov., sp. nov, a haloalkaliphilic actinobacterium from a soda solonchak soil.</title>
        <authorList>
            <person name="Sorokin D.Y."/>
            <person name="Khijniak T.V."/>
            <person name="Zakharycheva A.P."/>
            <person name="Boueva O.V."/>
            <person name="Ariskina E.V."/>
            <person name="Hahnke R.L."/>
            <person name="Bunk B."/>
            <person name="Sproer C."/>
            <person name="Schumann P."/>
            <person name="Evtushenko L.I."/>
            <person name="Kublanov I.V."/>
        </authorList>
    </citation>
    <scope>NUCLEOTIDE SEQUENCE</scope>
    <source>
        <strain evidence="6">DSM 106523</strain>
    </source>
</reference>
<dbReference type="PROSITE" id="PS51755">
    <property type="entry name" value="OMPR_PHOB"/>
    <property type="match status" value="1"/>
</dbReference>
<proteinExistence type="inferred from homology"/>
<dbReference type="PANTHER" id="PTHR47691">
    <property type="entry name" value="REGULATOR-RELATED"/>
    <property type="match status" value="1"/>
</dbReference>
<protein>
    <submittedName>
        <fullName evidence="6">Tetratricopeptide repeat protein</fullName>
    </submittedName>
</protein>
<keyword evidence="7" id="KW-1185">Reference proteome</keyword>
<dbReference type="GO" id="GO:0000160">
    <property type="term" value="P:phosphorelay signal transduction system"/>
    <property type="evidence" value="ECO:0007669"/>
    <property type="project" value="InterPro"/>
</dbReference>
<dbReference type="KEGG" id="nhy:JQS43_07915"/>
<feature type="DNA-binding region" description="OmpR/PhoB-type" evidence="3">
    <location>
        <begin position="1"/>
        <end position="97"/>
    </location>
</feature>
<keyword evidence="2 3" id="KW-0238">DNA-binding</keyword>
<name>A0A895YLL9_9ACTN</name>
<dbReference type="EMBL" id="CP070499">
    <property type="protein sequence ID" value="QSB16213.1"/>
    <property type="molecule type" value="Genomic_DNA"/>
</dbReference>
<dbReference type="Pfam" id="PF03704">
    <property type="entry name" value="BTAD"/>
    <property type="match status" value="1"/>
</dbReference>